<proteinExistence type="predicted"/>
<dbReference type="EMBL" id="CADIKH010000014">
    <property type="protein sequence ID" value="CAB3758503.1"/>
    <property type="molecule type" value="Genomic_DNA"/>
</dbReference>
<name>A0A6J5DX03_9BURK</name>
<dbReference type="AlphaFoldDB" id="A0A6J5DX03"/>
<evidence type="ECO:0000313" key="2">
    <source>
        <dbReference type="Proteomes" id="UP000494363"/>
    </source>
</evidence>
<protein>
    <submittedName>
        <fullName evidence="1">Uncharacterized protein</fullName>
    </submittedName>
</protein>
<organism evidence="1 2">
    <name type="scientific">Paraburkholderia humisilvae</name>
    <dbReference type="NCBI Taxonomy" id="627669"/>
    <lineage>
        <taxon>Bacteria</taxon>
        <taxon>Pseudomonadati</taxon>
        <taxon>Pseudomonadota</taxon>
        <taxon>Betaproteobacteria</taxon>
        <taxon>Burkholderiales</taxon>
        <taxon>Burkholderiaceae</taxon>
        <taxon>Paraburkholderia</taxon>
    </lineage>
</organism>
<keyword evidence="2" id="KW-1185">Reference proteome</keyword>
<evidence type="ECO:0000313" key="1">
    <source>
        <dbReference type="EMBL" id="CAB3758503.1"/>
    </source>
</evidence>
<reference evidence="1 2" key="1">
    <citation type="submission" date="2020-04" db="EMBL/GenBank/DDBJ databases">
        <authorList>
            <person name="De Canck E."/>
        </authorList>
    </citation>
    <scope>NUCLEOTIDE SEQUENCE [LARGE SCALE GENOMIC DNA]</scope>
    <source>
        <strain evidence="1 2">LMG 29542</strain>
    </source>
</reference>
<gene>
    <name evidence="1" type="ORF">LMG29542_03359</name>
</gene>
<dbReference type="Proteomes" id="UP000494363">
    <property type="component" value="Unassembled WGS sequence"/>
</dbReference>
<accession>A0A6J5DX03</accession>
<sequence>MLSTPSTETRGAWLWRKMMNVYGARFLDMWEGVDVSEMQVTWTEGLRGLSREAIQRGVSRLYHAKHPPTLPEFIALCEPSPAMHRQNTLALTNEANRTPPEQAREQLVKVREVAQSLVRPVERGSGVAWAQRLIDRAQRGEHVTLHQLACAKAAIEQWQITHGTMRHTREPGSDDE</sequence>
<dbReference type="RefSeq" id="WP_175227587.1">
    <property type="nucleotide sequence ID" value="NZ_CADIKH010000014.1"/>
</dbReference>